<dbReference type="Proteomes" id="UP000790580">
    <property type="component" value="Unassembled WGS sequence"/>
</dbReference>
<evidence type="ECO:0000256" key="2">
    <source>
        <dbReference type="ARBA" id="ARBA00022448"/>
    </source>
</evidence>
<keyword evidence="3" id="KW-0547">Nucleotide-binding</keyword>
<accession>A0ABS6JZC8</accession>
<keyword evidence="2" id="KW-0813">Transport</keyword>
<comment type="caution">
    <text evidence="6">The sequence shown here is derived from an EMBL/GenBank/DDBJ whole genome shotgun (WGS) entry which is preliminary data.</text>
</comment>
<evidence type="ECO:0000256" key="3">
    <source>
        <dbReference type="ARBA" id="ARBA00022741"/>
    </source>
</evidence>
<gene>
    <name evidence="6" type="ORF">KS407_19350</name>
</gene>
<dbReference type="InterPro" id="IPR013563">
    <property type="entry name" value="Oligopep_ABC_C"/>
</dbReference>
<proteinExistence type="inferred from homology"/>
<dbReference type="GO" id="GO:0005524">
    <property type="term" value="F:ATP binding"/>
    <property type="evidence" value="ECO:0007669"/>
    <property type="project" value="UniProtKB-KW"/>
</dbReference>
<keyword evidence="4 6" id="KW-0067">ATP-binding</keyword>
<comment type="similarity">
    <text evidence="1">Belongs to the ABC transporter superfamily.</text>
</comment>
<dbReference type="EMBL" id="JAHQCR010000082">
    <property type="protein sequence ID" value="MBU9723577.1"/>
    <property type="molecule type" value="Genomic_DNA"/>
</dbReference>
<protein>
    <submittedName>
        <fullName evidence="6">Dipeptide ABC transporter ATP-binding protein</fullName>
    </submittedName>
</protein>
<sequence length="345" mass="38880">MNRKNKELLSVENLKQYFPIKGGIFGRTVNNVKAVDDVSFTVYEGETVSIVGESGCGKSTTGRAILRLDTPTSGKVEFDGVDLVSLNKKQMRKMRKDMQIIFQDPYASLNPRQTVRQILNEAMEIQNVVPKSDRDDRIAELMKTVGLQPFQADRFPHEFSGGQRQRIGIARALSVDPKLIICDEAVSALDVSIQAQVLNLLQRFQREMNLTYLFISHDLGVVRHISDRIIVMYLGKIVEIGDKESIFENPQHPYTKALLSAIPVPDPEIKKERILLQGDIPSPIDPPTGCRFHTRCPFATDKCKEELPVLESLSHMTEGHEAACHYAKEIETGEHKPTKDITKVR</sequence>
<evidence type="ECO:0000259" key="5">
    <source>
        <dbReference type="PROSITE" id="PS50893"/>
    </source>
</evidence>
<dbReference type="InterPro" id="IPR003593">
    <property type="entry name" value="AAA+_ATPase"/>
</dbReference>
<reference evidence="6 7" key="1">
    <citation type="submission" date="2021-06" db="EMBL/GenBank/DDBJ databases">
        <title>Bacillus sp. RD4P76, an endophyte from a halophyte.</title>
        <authorList>
            <person name="Sun J.-Q."/>
        </authorList>
    </citation>
    <scope>NUCLEOTIDE SEQUENCE [LARGE SCALE GENOMIC DNA]</scope>
    <source>
        <strain evidence="6 7">JCM 17098</strain>
    </source>
</reference>
<evidence type="ECO:0000256" key="1">
    <source>
        <dbReference type="ARBA" id="ARBA00005417"/>
    </source>
</evidence>
<dbReference type="PANTHER" id="PTHR43776:SF7">
    <property type="entry name" value="D,D-DIPEPTIDE TRANSPORT ATP-BINDING PROTEIN DDPF-RELATED"/>
    <property type="match status" value="1"/>
</dbReference>
<dbReference type="PROSITE" id="PS00211">
    <property type="entry name" value="ABC_TRANSPORTER_1"/>
    <property type="match status" value="1"/>
</dbReference>
<evidence type="ECO:0000313" key="7">
    <source>
        <dbReference type="Proteomes" id="UP000790580"/>
    </source>
</evidence>
<dbReference type="InterPro" id="IPR027417">
    <property type="entry name" value="P-loop_NTPase"/>
</dbReference>
<dbReference type="CDD" id="cd03257">
    <property type="entry name" value="ABC_NikE_OppD_transporters"/>
    <property type="match status" value="1"/>
</dbReference>
<dbReference type="SMART" id="SM00382">
    <property type="entry name" value="AAA"/>
    <property type="match status" value="1"/>
</dbReference>
<dbReference type="RefSeq" id="WP_088074030.1">
    <property type="nucleotide sequence ID" value="NZ_JAHQCR010000082.1"/>
</dbReference>
<dbReference type="InterPro" id="IPR017871">
    <property type="entry name" value="ABC_transporter-like_CS"/>
</dbReference>
<keyword evidence="7" id="KW-1185">Reference proteome</keyword>
<dbReference type="Gene3D" id="3.40.50.300">
    <property type="entry name" value="P-loop containing nucleotide triphosphate hydrolases"/>
    <property type="match status" value="1"/>
</dbReference>
<evidence type="ECO:0000313" key="6">
    <source>
        <dbReference type="EMBL" id="MBU9723577.1"/>
    </source>
</evidence>
<dbReference type="InterPro" id="IPR003439">
    <property type="entry name" value="ABC_transporter-like_ATP-bd"/>
</dbReference>
<feature type="domain" description="ABC transporter" evidence="5">
    <location>
        <begin position="9"/>
        <end position="259"/>
    </location>
</feature>
<dbReference type="NCBIfam" id="NF008453">
    <property type="entry name" value="PRK11308.1"/>
    <property type="match status" value="1"/>
</dbReference>
<dbReference type="NCBIfam" id="TIGR01727">
    <property type="entry name" value="oligo_HPY"/>
    <property type="match status" value="1"/>
</dbReference>
<dbReference type="SUPFAM" id="SSF52540">
    <property type="entry name" value="P-loop containing nucleoside triphosphate hydrolases"/>
    <property type="match status" value="1"/>
</dbReference>
<dbReference type="Pfam" id="PF00005">
    <property type="entry name" value="ABC_tran"/>
    <property type="match status" value="1"/>
</dbReference>
<dbReference type="PROSITE" id="PS50893">
    <property type="entry name" value="ABC_TRANSPORTER_2"/>
    <property type="match status" value="1"/>
</dbReference>
<name>A0ABS6JZC8_9BACI</name>
<dbReference type="Pfam" id="PF08352">
    <property type="entry name" value="oligo_HPY"/>
    <property type="match status" value="1"/>
</dbReference>
<dbReference type="InterPro" id="IPR050319">
    <property type="entry name" value="ABC_transp_ATP-bind"/>
</dbReference>
<dbReference type="PANTHER" id="PTHR43776">
    <property type="entry name" value="TRANSPORT ATP-BINDING PROTEIN"/>
    <property type="match status" value="1"/>
</dbReference>
<evidence type="ECO:0000256" key="4">
    <source>
        <dbReference type="ARBA" id="ARBA00022840"/>
    </source>
</evidence>
<organism evidence="6 7">
    <name type="scientific">Evansella alkalicola</name>
    <dbReference type="NCBI Taxonomy" id="745819"/>
    <lineage>
        <taxon>Bacteria</taxon>
        <taxon>Bacillati</taxon>
        <taxon>Bacillota</taxon>
        <taxon>Bacilli</taxon>
        <taxon>Bacillales</taxon>
        <taxon>Bacillaceae</taxon>
        <taxon>Evansella</taxon>
    </lineage>
</organism>